<dbReference type="Pfam" id="PF13832">
    <property type="entry name" value="zf-HC5HC2H_2"/>
    <property type="match status" value="1"/>
</dbReference>
<dbReference type="SUPFAM" id="SSF63748">
    <property type="entry name" value="Tudor/PWWP/MBT"/>
    <property type="match status" value="1"/>
</dbReference>
<dbReference type="GO" id="GO:0005634">
    <property type="term" value="C:nucleus"/>
    <property type="evidence" value="ECO:0007669"/>
    <property type="project" value="UniProtKB-SubCell"/>
</dbReference>
<dbReference type="Gene3D" id="1.20.920.10">
    <property type="entry name" value="Bromodomain-like"/>
    <property type="match status" value="1"/>
</dbReference>
<protein>
    <submittedName>
        <fullName evidence="15">Peregrin</fullName>
    </submittedName>
</protein>
<feature type="compositionally biased region" description="Polar residues" evidence="10">
    <location>
        <begin position="1711"/>
        <end position="1720"/>
    </location>
</feature>
<feature type="compositionally biased region" description="Polar residues" evidence="10">
    <location>
        <begin position="1943"/>
        <end position="1954"/>
    </location>
</feature>
<sequence>MDLENDNSKIDRITNQNTSRKRLLSVDIENISKTSKNSSTKSMNLSKSLGEYARFDLNNNLKNSPENSELFLDPETQTVHTISPNSNNKKNVEKHQLSVLVSPFNELKQSNETSLSIPLTISSQICSSDSPHVSNTKKQALEVYINDSLLINSCINEQSINYSLSPSKKVNLKYNSDSTGVISPIDATNEPIFKSIHENDTIKYTSSVNIDELYKNKEFLNSSEQAYENIVDELMNSPAAISTIEKINPLKFISHDLEIPEILDLTNTDTMTAIQSQDFAESKYSSIHIRSQNENSNNLIVDPISNSYVNVDVSLNDSSSNSQVSNINIDVNSSSNQIIEIDENKQDISLAPIANTDQPIITPRKRGRKKGWSKILAEAAKAKSQEVIDLDPSIQKNPDKDSTSVLFSKVSNPRITRNKTPINLNSKRKLTETTCSSNNNHSSIDVLESNVLSLRKKKHIVSYKYTLKGAYGSMNLSSSPKGTPTSNSNTRSRGQLRKSNLSNINDSNALPSKDSSNNTSRKLKKNGTIINSTSSNFSLDYSEDNNSCQANSKKAKKIEKPREERDWQEFYPNLSLDKKIKVVNIANSSQAIIHKNITEIAPSLLKSEHTLSVKKPMALLPRSEFEILNNELPKNLYLRSDMHHIHYSGEIEKNNIDTIEYDLDDVDYRWLQLVNKNAPDERARIGESLLEKMIYLLEIEWYILTRDTVSQITQKKLPILSSDDAACNICEEEECDNSNAIVFCDGCNLAVHQDCYGVPYIPEGQWLCRRCMLCPDKDIKCIFCPQKGGAFKKTSDNSWAHLLCALWIPEVGISNTVYMEPIDSVENIPKSRWKLVCTFCGIKCGACIQCANKSCFTAFHVTCARKARIYMKMKPDLNTKDPIFRAYCKRHTPRDHNKILDIEAPLRVLQEAENTKNPHDHLELNLNKTLTEKNLNKDSTLSGSFLNIIEKKKGRGRPRKNPLVISANNINTPTSTNPGSGSDTVHKLLNVPSSPSTFSSLARKKLDFEGSDSSVAENANKNAESILASSSSKSLTSTLLIFNPERPVINSYIFTKVFERLRKTRCFFNYFKLKNYWQDMLKLVCKYWTLKRSQRNGVPLLKKLYLEPWSHPLLNTHSDKPSEDEKNKLHLIRNDLCKLRDVLKSVLLREKLKMKIAKSTAQLASQVFYPLKESYLDTLRYFLSLDKLNIFSSKVTDDIAPLYSTIIKNPMDLGIIWKKVNSFSYLTISDFEHDLRLVWNNCMDYNTPKSTFYRTANNFNKLTGSLITSIQENCKMLNISDKEYEYLPLGSGSNVGILDLDDLPSDSLISEISIKQKEYEDQLDTISKNILNFKIASTWKAMILDSLSGCTNQVSSIPNRSDMAKQAYLALNPKSSKLDFKNSSNSQNPSKKTNIGLKNANISKSLSQSSSHDAKELNDHTEVSNSIPFPVGDVSKPQESTTDSPIISASGYLDATNKNSLDPTMEQSNLNLIQGNPLNQSPTDGPSNKFQDALLNSSLEIEVLNKIRENSLTQPLVTEVIDESQEISENSRNVVQESNGIVGDSSEIALESNGIDIKPACILNDPNGNLEEPNEIIEKTNKVTDEPNEVVEDSNENFEESNEIDIKSCEVIDDPNQNIENLKGTPGNQNECKVVSINTQEIFIDITGIKESSLNFSECGKSKKLHDVLHSSIDETLDFRDAKITQDNPPGPCSNIDNLIDLSLPINEKNSTEVSSTSLSEDPKEQTSEVLENLTSKDSNHTSSESLSIVNKNPETQLCNSREGIIKDNLEYSIEYSSVPHFSGAITKSLIKPKLLNEMTSENGSKAKVMPSKPHTKPKAGLRELKSIFSTPAILTKKEKLDVNNLVNSEDDRSRYLKENIINLINSKSSPELIEETLDTFVKSKTTDPSAEDQTILGRRMLRPRSSCQSINSQSSSNQSNSSSSTSLSISSDSKQFSKRSSPVLNNSPNSDPIFSNKLRPRSSSQHNESSPQTIRPKRKSSFNFENGSLSGNGPRRVKPKLGDSVYGNNLGVILESDLETEVDIEKEFKLSENGISSHTEYSLMYQPKARRVDGKLKIPFNSPAIFNTHYSEWKIGYPVWAAMTSFPWFPAEIYDPSLPGIPQAVNDDRKDPERNCVLVHFYDITLPHRTWKWLAPYRLLKLGVDVEVDKMLLLAAEKRSKTAKEQVRAAYEYACKEHNIPYST</sequence>
<feature type="region of interest" description="Disordered" evidence="10">
    <location>
        <begin position="953"/>
        <end position="981"/>
    </location>
</feature>
<keyword evidence="7" id="KW-0539">Nucleus</keyword>
<dbReference type="PROSITE" id="PS50016">
    <property type="entry name" value="ZF_PHD_2"/>
    <property type="match status" value="1"/>
</dbReference>
<dbReference type="Pfam" id="PF00855">
    <property type="entry name" value="PWWP"/>
    <property type="match status" value="1"/>
</dbReference>
<dbReference type="GO" id="GO:0008270">
    <property type="term" value="F:zinc ion binding"/>
    <property type="evidence" value="ECO:0007669"/>
    <property type="project" value="UniProtKB-KW"/>
</dbReference>
<dbReference type="Pfam" id="PF00439">
    <property type="entry name" value="Bromodomain"/>
    <property type="match status" value="1"/>
</dbReference>
<name>A0A1R1YDY8_9FUNG</name>
<dbReference type="InterPro" id="IPR036427">
    <property type="entry name" value="Bromodomain-like_sf"/>
</dbReference>
<evidence type="ECO:0000256" key="2">
    <source>
        <dbReference type="ARBA" id="ARBA00022723"/>
    </source>
</evidence>
<dbReference type="Pfam" id="PF13831">
    <property type="entry name" value="PHD_2"/>
    <property type="match status" value="1"/>
</dbReference>
<keyword evidence="4 9" id="KW-0863">Zinc-finger</keyword>
<feature type="compositionally biased region" description="Polar residues" evidence="10">
    <location>
        <begin position="1400"/>
        <end position="1411"/>
    </location>
</feature>
<dbReference type="Gene3D" id="2.30.30.140">
    <property type="match status" value="1"/>
</dbReference>
<feature type="compositionally biased region" description="Low complexity" evidence="10">
    <location>
        <begin position="1381"/>
        <end position="1394"/>
    </location>
</feature>
<evidence type="ECO:0000256" key="6">
    <source>
        <dbReference type="ARBA" id="ARBA00023117"/>
    </source>
</evidence>
<dbReference type="EMBL" id="LSSN01000221">
    <property type="protein sequence ID" value="OMJ25141.1"/>
    <property type="molecule type" value="Genomic_DNA"/>
</dbReference>
<comment type="caution">
    <text evidence="15">The sequence shown here is derived from an EMBL/GenBank/DDBJ whole genome shotgun (WGS) entry which is preliminary data.</text>
</comment>
<feature type="compositionally biased region" description="Polar residues" evidence="10">
    <location>
        <begin position="1728"/>
        <end position="1749"/>
    </location>
</feature>
<dbReference type="InterPro" id="IPR011011">
    <property type="entry name" value="Znf_FYVE_PHD"/>
</dbReference>
<feature type="domain" description="Bromo" evidence="11">
    <location>
        <begin position="1183"/>
        <end position="1253"/>
    </location>
</feature>
<evidence type="ECO:0000256" key="3">
    <source>
        <dbReference type="ARBA" id="ARBA00022737"/>
    </source>
</evidence>
<feature type="compositionally biased region" description="Basic and acidic residues" evidence="10">
    <location>
        <begin position="1412"/>
        <end position="1422"/>
    </location>
</feature>
<evidence type="ECO:0000256" key="10">
    <source>
        <dbReference type="SAM" id="MobiDB-lite"/>
    </source>
</evidence>
<dbReference type="InterPro" id="IPR001487">
    <property type="entry name" value="Bromodomain"/>
</dbReference>
<gene>
    <name evidence="15" type="ORF">AYI70_g1101</name>
</gene>
<keyword evidence="6 8" id="KW-0103">Bromodomain</keyword>
<feature type="region of interest" description="Disordered" evidence="10">
    <location>
        <begin position="541"/>
        <end position="563"/>
    </location>
</feature>
<dbReference type="InterPro" id="IPR019787">
    <property type="entry name" value="Znf_PHD-finger"/>
</dbReference>
<evidence type="ECO:0000256" key="4">
    <source>
        <dbReference type="ARBA" id="ARBA00022771"/>
    </source>
</evidence>
<feature type="region of interest" description="Disordered" evidence="10">
    <location>
        <begin position="472"/>
        <end position="527"/>
    </location>
</feature>
<evidence type="ECO:0000313" key="16">
    <source>
        <dbReference type="Proteomes" id="UP000187283"/>
    </source>
</evidence>
<feature type="compositionally biased region" description="Polar residues" evidence="10">
    <location>
        <begin position="416"/>
        <end position="425"/>
    </location>
</feature>
<evidence type="ECO:0000259" key="13">
    <source>
        <dbReference type="PROSITE" id="PS50812"/>
    </source>
</evidence>
<evidence type="ECO:0000256" key="5">
    <source>
        <dbReference type="ARBA" id="ARBA00022833"/>
    </source>
</evidence>
<dbReference type="PROSITE" id="PS50014">
    <property type="entry name" value="BROMODOMAIN_2"/>
    <property type="match status" value="1"/>
</dbReference>
<proteinExistence type="predicted"/>
<feature type="domain" description="PWWP" evidence="13">
    <location>
        <begin position="2076"/>
        <end position="2132"/>
    </location>
</feature>
<feature type="compositionally biased region" description="Polar residues" evidence="10">
    <location>
        <begin position="1962"/>
        <end position="1974"/>
    </location>
</feature>
<feature type="region of interest" description="Disordered" evidence="10">
    <location>
        <begin position="1885"/>
        <end position="2003"/>
    </location>
</feature>
<comment type="subcellular location">
    <subcellularLocation>
        <location evidence="1">Nucleus</location>
    </subcellularLocation>
</comment>
<dbReference type="SUPFAM" id="SSF57903">
    <property type="entry name" value="FYVE/PHD zinc finger"/>
    <property type="match status" value="1"/>
</dbReference>
<feature type="compositionally biased region" description="Polar residues" evidence="10">
    <location>
        <begin position="966"/>
        <end position="981"/>
    </location>
</feature>
<dbReference type="PANTHER" id="PTHR13793">
    <property type="entry name" value="PHD FINGER PROTEINS"/>
    <property type="match status" value="1"/>
</dbReference>
<dbReference type="PROSITE" id="PS51805">
    <property type="entry name" value="EPHD"/>
    <property type="match status" value="1"/>
</dbReference>
<feature type="compositionally biased region" description="Polar residues" evidence="10">
    <location>
        <begin position="432"/>
        <end position="442"/>
    </location>
</feature>
<dbReference type="OrthoDB" id="20839at2759"/>
<dbReference type="InterPro" id="IPR001965">
    <property type="entry name" value="Znf_PHD"/>
</dbReference>
<evidence type="ECO:0000259" key="11">
    <source>
        <dbReference type="PROSITE" id="PS50014"/>
    </source>
</evidence>
<evidence type="ECO:0000256" key="1">
    <source>
        <dbReference type="ARBA" id="ARBA00004123"/>
    </source>
</evidence>
<dbReference type="Gene3D" id="3.30.40.10">
    <property type="entry name" value="Zinc/RING finger domain, C3HC4 (zinc finger)"/>
    <property type="match status" value="2"/>
</dbReference>
<feature type="compositionally biased region" description="Low complexity" evidence="10">
    <location>
        <begin position="1906"/>
        <end position="1942"/>
    </location>
</feature>
<evidence type="ECO:0000313" key="15">
    <source>
        <dbReference type="EMBL" id="OMJ25141.1"/>
    </source>
</evidence>
<dbReference type="PROSITE" id="PS50812">
    <property type="entry name" value="PWWP"/>
    <property type="match status" value="1"/>
</dbReference>
<feature type="region of interest" description="Disordered" evidence="10">
    <location>
        <begin position="1378"/>
        <end position="1450"/>
    </location>
</feature>
<evidence type="ECO:0000256" key="9">
    <source>
        <dbReference type="PROSITE-ProRule" id="PRU00146"/>
    </source>
</evidence>
<dbReference type="PRINTS" id="PR00503">
    <property type="entry name" value="BROMODOMAIN"/>
</dbReference>
<feature type="compositionally biased region" description="Polar residues" evidence="10">
    <location>
        <begin position="1437"/>
        <end position="1447"/>
    </location>
</feature>
<organism evidence="15 16">
    <name type="scientific">Smittium culicis</name>
    <dbReference type="NCBI Taxonomy" id="133412"/>
    <lineage>
        <taxon>Eukaryota</taxon>
        <taxon>Fungi</taxon>
        <taxon>Fungi incertae sedis</taxon>
        <taxon>Zoopagomycota</taxon>
        <taxon>Kickxellomycotina</taxon>
        <taxon>Harpellomycetes</taxon>
        <taxon>Harpellales</taxon>
        <taxon>Legeriomycetaceae</taxon>
        <taxon>Smittium</taxon>
    </lineage>
</organism>
<feature type="region of interest" description="Disordered" evidence="10">
    <location>
        <begin position="416"/>
        <end position="442"/>
    </location>
</feature>
<dbReference type="SMART" id="SM00249">
    <property type="entry name" value="PHD"/>
    <property type="match status" value="2"/>
</dbReference>
<dbReference type="InterPro" id="IPR000313">
    <property type="entry name" value="PWWP_dom"/>
</dbReference>
<feature type="compositionally biased region" description="Polar residues" evidence="10">
    <location>
        <begin position="1982"/>
        <end position="1992"/>
    </location>
</feature>
<keyword evidence="2" id="KW-0479">Metal-binding</keyword>
<dbReference type="GO" id="GO:0006357">
    <property type="term" value="P:regulation of transcription by RNA polymerase II"/>
    <property type="evidence" value="ECO:0007669"/>
    <property type="project" value="TreeGrafter"/>
</dbReference>
<accession>A0A1R1YDY8</accession>
<dbReference type="FunFam" id="3.30.40.10:FF:000008">
    <property type="entry name" value="Bromodomain containing 1, isoform CRA_a"/>
    <property type="match status" value="1"/>
</dbReference>
<keyword evidence="5" id="KW-0862">Zinc</keyword>
<dbReference type="GO" id="GO:0006325">
    <property type="term" value="P:chromatin organization"/>
    <property type="evidence" value="ECO:0007669"/>
    <property type="project" value="UniProtKB-ARBA"/>
</dbReference>
<dbReference type="Proteomes" id="UP000187283">
    <property type="component" value="Unassembled WGS sequence"/>
</dbReference>
<keyword evidence="16" id="KW-1185">Reference proteome</keyword>
<evidence type="ECO:0000259" key="12">
    <source>
        <dbReference type="PROSITE" id="PS50016"/>
    </source>
</evidence>
<dbReference type="CDD" id="cd05839">
    <property type="entry name" value="PWWP_BRPF"/>
    <property type="match status" value="1"/>
</dbReference>
<dbReference type="SMART" id="SM00297">
    <property type="entry name" value="BROMO"/>
    <property type="match status" value="1"/>
</dbReference>
<evidence type="ECO:0000256" key="7">
    <source>
        <dbReference type="ARBA" id="ARBA00023242"/>
    </source>
</evidence>
<feature type="compositionally biased region" description="Polar residues" evidence="10">
    <location>
        <begin position="541"/>
        <end position="552"/>
    </location>
</feature>
<feature type="region of interest" description="Disordered" evidence="10">
    <location>
        <begin position="1711"/>
        <end position="1749"/>
    </location>
</feature>
<dbReference type="SUPFAM" id="SSF47370">
    <property type="entry name" value="Bromodomain"/>
    <property type="match status" value="1"/>
</dbReference>
<dbReference type="STRING" id="133412.A0A1R1YDY8"/>
<feature type="compositionally biased region" description="Polar residues" evidence="10">
    <location>
        <begin position="474"/>
        <end position="520"/>
    </location>
</feature>
<keyword evidence="3" id="KW-0677">Repeat</keyword>
<feature type="domain" description="PHD-type" evidence="12">
    <location>
        <begin position="724"/>
        <end position="774"/>
    </location>
</feature>
<dbReference type="InterPro" id="IPR050701">
    <property type="entry name" value="Histone_Mod_Regulator"/>
</dbReference>
<dbReference type="InterPro" id="IPR013083">
    <property type="entry name" value="Znf_RING/FYVE/PHD"/>
</dbReference>
<dbReference type="CDD" id="cd15572">
    <property type="entry name" value="PHD_BRPF"/>
    <property type="match status" value="1"/>
</dbReference>
<feature type="domain" description="PHD-type" evidence="14">
    <location>
        <begin position="778"/>
        <end position="892"/>
    </location>
</feature>
<reference evidence="15 16" key="1">
    <citation type="submission" date="2017-01" db="EMBL/GenBank/DDBJ databases">
        <authorList>
            <person name="Mah S.A."/>
            <person name="Swanson W.J."/>
            <person name="Moy G.W."/>
            <person name="Vacquier V.D."/>
        </authorList>
    </citation>
    <scope>NUCLEOTIDE SEQUENCE [LARGE SCALE GENOMIC DNA]</scope>
    <source>
        <strain evidence="15 16">GSMNP</strain>
    </source>
</reference>
<evidence type="ECO:0000259" key="14">
    <source>
        <dbReference type="PROSITE" id="PS51805"/>
    </source>
</evidence>
<dbReference type="FunFam" id="3.30.40.10:FF:000007">
    <property type="entry name" value="Bromodomain containing 1, isoform CRA_b"/>
    <property type="match status" value="1"/>
</dbReference>
<dbReference type="PANTHER" id="PTHR13793:SF107">
    <property type="entry name" value="BROMODOMAIN-CONTAINING PROTEIN HOMOLOG"/>
    <property type="match status" value="1"/>
</dbReference>
<dbReference type="InterPro" id="IPR034732">
    <property type="entry name" value="EPHD"/>
</dbReference>
<evidence type="ECO:0000256" key="8">
    <source>
        <dbReference type="PROSITE-ProRule" id="PRU00035"/>
    </source>
</evidence>